<dbReference type="GO" id="GO:0019808">
    <property type="term" value="F:polyamine binding"/>
    <property type="evidence" value="ECO:0007669"/>
    <property type="project" value="InterPro"/>
</dbReference>
<feature type="chain" id="PRO_5001776575" description="Putrescine-binding periplasmic protein" evidence="7">
    <location>
        <begin position="26"/>
        <end position="357"/>
    </location>
</feature>
<dbReference type="PATRIC" id="fig|1304275.5.peg.1665"/>
<protein>
    <recommendedName>
        <fullName evidence="5">Putrescine-binding periplasmic protein</fullName>
    </recommendedName>
</protein>
<dbReference type="GO" id="GO:0015846">
    <property type="term" value="P:polyamine transport"/>
    <property type="evidence" value="ECO:0007669"/>
    <property type="project" value="InterPro"/>
</dbReference>
<dbReference type="PANTHER" id="PTHR30222">
    <property type="entry name" value="SPERMIDINE/PUTRESCINE-BINDING PERIPLASMIC PROTEIN"/>
    <property type="match status" value="1"/>
</dbReference>
<dbReference type="PANTHER" id="PTHR30222:SF17">
    <property type="entry name" value="SPERMIDINE_PUTRESCINE-BINDING PERIPLASMIC PROTEIN"/>
    <property type="match status" value="1"/>
</dbReference>
<dbReference type="AlphaFoldDB" id="A0A084IM41"/>
<dbReference type="STRING" id="1304275.C41B8_08165"/>
<dbReference type="PROSITE" id="PS51318">
    <property type="entry name" value="TAT"/>
    <property type="match status" value="1"/>
</dbReference>
<evidence type="ECO:0000256" key="4">
    <source>
        <dbReference type="ARBA" id="ARBA00022764"/>
    </source>
</evidence>
<comment type="similarity">
    <text evidence="5">Belongs to the bacterial solute-binding protein PotD/PotF family.</text>
</comment>
<evidence type="ECO:0000256" key="7">
    <source>
        <dbReference type="SAM" id="SignalP"/>
    </source>
</evidence>
<keyword evidence="4 5" id="KW-0574">Periplasm</keyword>
<reference evidence="8 9" key="1">
    <citation type="submission" date="2013-03" db="EMBL/GenBank/DDBJ databases">
        <title>Salinisphaera hydrothermalis C41B8 Genome Sequencing.</title>
        <authorList>
            <person name="Li C."/>
            <person name="Lai Q."/>
            <person name="Shao Z."/>
        </authorList>
    </citation>
    <scope>NUCLEOTIDE SEQUENCE [LARGE SCALE GENOMIC DNA]</scope>
    <source>
        <strain evidence="8 9">C41B8</strain>
    </source>
</reference>
<dbReference type="InterPro" id="IPR006059">
    <property type="entry name" value="SBP"/>
</dbReference>
<accession>A0A084IM41</accession>
<name>A0A084IM41_SALHC</name>
<dbReference type="PRINTS" id="PR00909">
    <property type="entry name" value="SPERMDNBNDNG"/>
</dbReference>
<dbReference type="GO" id="GO:0042597">
    <property type="term" value="C:periplasmic space"/>
    <property type="evidence" value="ECO:0007669"/>
    <property type="project" value="UniProtKB-SubCell"/>
</dbReference>
<feature type="binding site" evidence="6">
    <location>
        <position position="87"/>
    </location>
    <ligand>
        <name>spermidine</name>
        <dbReference type="ChEBI" id="CHEBI:57834"/>
    </ligand>
</feature>
<evidence type="ECO:0000313" key="9">
    <source>
        <dbReference type="Proteomes" id="UP000028302"/>
    </source>
</evidence>
<dbReference type="InterPro" id="IPR001188">
    <property type="entry name" value="Sperm_putr-bd"/>
</dbReference>
<dbReference type="Gene3D" id="3.40.190.10">
    <property type="entry name" value="Periplasmic binding protein-like II"/>
    <property type="match status" value="2"/>
</dbReference>
<keyword evidence="2 5" id="KW-0813">Transport</keyword>
<evidence type="ECO:0000256" key="6">
    <source>
        <dbReference type="PIRSR" id="PIRSR019574-1"/>
    </source>
</evidence>
<dbReference type="OrthoDB" id="9769319at2"/>
<dbReference type="Proteomes" id="UP000028302">
    <property type="component" value="Unassembled WGS sequence"/>
</dbReference>
<gene>
    <name evidence="8" type="ORF">C41B8_08165</name>
</gene>
<dbReference type="eggNOG" id="COG0687">
    <property type="taxonomic scope" value="Bacteria"/>
</dbReference>
<dbReference type="EMBL" id="APNK01000009">
    <property type="protein sequence ID" value="KEZ77775.1"/>
    <property type="molecule type" value="Genomic_DNA"/>
</dbReference>
<comment type="subcellular location">
    <subcellularLocation>
        <location evidence="1 5">Periplasm</location>
    </subcellularLocation>
</comment>
<comment type="caution">
    <text evidence="8">The sequence shown here is derived from an EMBL/GenBank/DDBJ whole genome shotgun (WGS) entry which is preliminary data.</text>
</comment>
<dbReference type="CDD" id="cd13590">
    <property type="entry name" value="PBP2_PotD_PotF_like"/>
    <property type="match status" value="1"/>
</dbReference>
<organism evidence="8 9">
    <name type="scientific">Salinisphaera hydrothermalis (strain C41B8)</name>
    <dbReference type="NCBI Taxonomy" id="1304275"/>
    <lineage>
        <taxon>Bacteria</taxon>
        <taxon>Pseudomonadati</taxon>
        <taxon>Pseudomonadota</taxon>
        <taxon>Gammaproteobacteria</taxon>
        <taxon>Salinisphaerales</taxon>
        <taxon>Salinisphaeraceae</taxon>
        <taxon>Salinisphaera</taxon>
    </lineage>
</organism>
<dbReference type="RefSeq" id="WP_037336493.1">
    <property type="nucleotide sequence ID" value="NZ_APNK01000009.1"/>
</dbReference>
<proteinExistence type="inferred from homology"/>
<evidence type="ECO:0000256" key="5">
    <source>
        <dbReference type="PIRNR" id="PIRNR019574"/>
    </source>
</evidence>
<evidence type="ECO:0000256" key="1">
    <source>
        <dbReference type="ARBA" id="ARBA00004418"/>
    </source>
</evidence>
<dbReference type="Pfam" id="PF13416">
    <property type="entry name" value="SBP_bac_8"/>
    <property type="match status" value="1"/>
</dbReference>
<feature type="signal peptide" evidence="7">
    <location>
        <begin position="1"/>
        <end position="25"/>
    </location>
</feature>
<dbReference type="InterPro" id="IPR006311">
    <property type="entry name" value="TAT_signal"/>
</dbReference>
<dbReference type="PIRSF" id="PIRSF019574">
    <property type="entry name" value="Periplasmic_polyamine_BP"/>
    <property type="match status" value="1"/>
</dbReference>
<evidence type="ECO:0000256" key="3">
    <source>
        <dbReference type="ARBA" id="ARBA00022729"/>
    </source>
</evidence>
<evidence type="ECO:0000256" key="2">
    <source>
        <dbReference type="ARBA" id="ARBA00022448"/>
    </source>
</evidence>
<dbReference type="SUPFAM" id="SSF53850">
    <property type="entry name" value="Periplasmic binding protein-like II"/>
    <property type="match status" value="1"/>
</dbReference>
<sequence length="357" mass="40302">MKTRRFLTRLIAAAAVAAVALPAFADDAKTLYIFNWSQYMNPKIIKQFEAKYHVKVVQSYYNSQPEMFAKLRAGGDSQYDIVVPSNYYVPRLIHTGLIQPLNKKLIPNYDNLMSRFKDTSYDPKGKYTAAYQWGDTGIAYNVKTLGKQPESWSILFDPKANSKYPFEIGTDAQVMFGSACAYLGYKYDCQGRDKWTKAAKLILKTKKRSNFSGFQDATPTLKQLARGNVAAGMAYNGDYAFDKSENPEGFKDIKFVVPKEGAELWVDSMAIPAHAPHPKLANEFINFILNAKIGAELSNWNAYASPNKASTPYLDKSLTQPPVMPTDEQMKRLHFTPAIEGDNLQFVQQLWTEVQSR</sequence>
<evidence type="ECO:0000313" key="8">
    <source>
        <dbReference type="EMBL" id="KEZ77775.1"/>
    </source>
</evidence>
<keyword evidence="3 7" id="KW-0732">Signal</keyword>
<comment type="function">
    <text evidence="5">Required for the activity of the bacterial periplasmic transport system of putrescine.</text>
</comment>
<keyword evidence="9" id="KW-1185">Reference proteome</keyword>